<dbReference type="PANTHER" id="PTHR23402:SF1">
    <property type="entry name" value="PYROGLUTAMYL-PEPTIDASE I"/>
    <property type="match status" value="1"/>
</dbReference>
<dbReference type="RefSeq" id="WP_126128150.1">
    <property type="nucleotide sequence ID" value="NZ_CP034464.1"/>
</dbReference>
<evidence type="ECO:0000256" key="10">
    <source>
        <dbReference type="PROSITE-ProRule" id="PRU10076"/>
    </source>
</evidence>
<dbReference type="Proteomes" id="UP000275663">
    <property type="component" value="Chromosome"/>
</dbReference>
<dbReference type="EMBL" id="CP034464">
    <property type="protein sequence ID" value="AZP12771.1"/>
    <property type="molecule type" value="Genomic_DNA"/>
</dbReference>
<keyword evidence="7 9" id="KW-0378">Hydrolase</keyword>
<dbReference type="GO" id="GO:0005829">
    <property type="term" value="C:cytosol"/>
    <property type="evidence" value="ECO:0007669"/>
    <property type="project" value="InterPro"/>
</dbReference>
<evidence type="ECO:0000256" key="1">
    <source>
        <dbReference type="ARBA" id="ARBA00001770"/>
    </source>
</evidence>
<evidence type="ECO:0000256" key="6">
    <source>
        <dbReference type="ARBA" id="ARBA00022670"/>
    </source>
</evidence>
<dbReference type="NCBIfam" id="TIGR00504">
    <property type="entry name" value="pyro_pdase"/>
    <property type="match status" value="1"/>
</dbReference>
<dbReference type="CDD" id="cd00501">
    <property type="entry name" value="Peptidase_C15"/>
    <property type="match status" value="1"/>
</dbReference>
<name>A0A3Q9BRK5_9BURK</name>
<dbReference type="SUPFAM" id="SSF53182">
    <property type="entry name" value="Pyrrolidone carboxyl peptidase (pyroglutamate aminopeptidase)"/>
    <property type="match status" value="1"/>
</dbReference>
<protein>
    <recommendedName>
        <fullName evidence="9">Pyrrolidone-carboxylate peptidase</fullName>
        <ecNumber evidence="9">3.4.19.3</ecNumber>
    </recommendedName>
    <alternativeName>
        <fullName evidence="9">5-oxoprolyl-peptidase</fullName>
    </alternativeName>
    <alternativeName>
        <fullName evidence="9">Pyroglutamyl-peptidase I</fullName>
        <shortName evidence="9">PGP-I</shortName>
        <shortName evidence="9">Pyrase</shortName>
    </alternativeName>
</protein>
<comment type="similarity">
    <text evidence="4 9">Belongs to the peptidase C15 family.</text>
</comment>
<keyword evidence="13" id="KW-1185">Reference proteome</keyword>
<comment type="subcellular location">
    <subcellularLocation>
        <location evidence="3 9">Cytoplasm</location>
    </subcellularLocation>
</comment>
<reference evidence="12 13" key="1">
    <citation type="journal article" date="2011" name="Int. J. Syst. Evol. Microbiol.">
        <title>Description of Undibacterium oligocarboniphilum sp. nov., isolated from purified water, and Undibacterium pigrum strain CCUG 49012 as the type strain of Undibacterium parvum sp. nov., and emended descriptions of the genus Undibacterium and the species Undibacterium pigrum.</title>
        <authorList>
            <person name="Eder W."/>
            <person name="Wanner G."/>
            <person name="Ludwig W."/>
            <person name="Busse H.J."/>
            <person name="Ziemke-Kageler F."/>
            <person name="Lang E."/>
        </authorList>
    </citation>
    <scope>NUCLEOTIDE SEQUENCE [LARGE SCALE GENOMIC DNA]</scope>
    <source>
        <strain evidence="12 13">DSM 23061</strain>
    </source>
</reference>
<evidence type="ECO:0000313" key="12">
    <source>
        <dbReference type="EMBL" id="AZP12771.1"/>
    </source>
</evidence>
<sequence>MKTILLTGFEPFGGEHSNPSWEAVRRLEGKHLHDGSRIVTALLPCAFGAALDSLSAKIRLVAPEVVVCVGQAGGRADLTIERVAINVDDAPIADNLGYQPIDAPIVAAGPVGYFSSLPIKAIVQALHAKGIPASVSQTAGTYVCNHVFYGLMHMASSRHAIQQAGFVHIPFLPEQAAAHPGAPSMSLSMMMEALMILLETSISVKHDSQISGGTTH</sequence>
<dbReference type="InterPro" id="IPR033693">
    <property type="entry name" value="PGPEP1_Glu_AS"/>
</dbReference>
<dbReference type="Gene3D" id="3.40.630.20">
    <property type="entry name" value="Peptidase C15, pyroglutamyl peptidase I-like"/>
    <property type="match status" value="1"/>
</dbReference>
<dbReference type="NCBIfam" id="NF009676">
    <property type="entry name" value="PRK13197.1"/>
    <property type="match status" value="1"/>
</dbReference>
<keyword evidence="5 9" id="KW-0963">Cytoplasm</keyword>
<dbReference type="FunFam" id="3.40.630.20:FF:000001">
    <property type="entry name" value="Pyrrolidone-carboxylate peptidase"/>
    <property type="match status" value="1"/>
</dbReference>
<dbReference type="PRINTS" id="PR00706">
    <property type="entry name" value="PYROGLUPTASE"/>
</dbReference>
<feature type="active site" evidence="9 10">
    <location>
        <position position="81"/>
    </location>
</feature>
<dbReference type="AlphaFoldDB" id="A0A3Q9BRK5"/>
<dbReference type="InterPro" id="IPR029762">
    <property type="entry name" value="PGP-I_bact-type"/>
</dbReference>
<evidence type="ECO:0000256" key="9">
    <source>
        <dbReference type="HAMAP-Rule" id="MF_00417"/>
    </source>
</evidence>
<dbReference type="InterPro" id="IPR036440">
    <property type="entry name" value="Peptidase_C15-like_sf"/>
</dbReference>
<dbReference type="Pfam" id="PF01470">
    <property type="entry name" value="Peptidase_C15"/>
    <property type="match status" value="1"/>
</dbReference>
<dbReference type="PROSITE" id="PS01333">
    <property type="entry name" value="PYRASE_GLU"/>
    <property type="match status" value="1"/>
</dbReference>
<dbReference type="GO" id="GO:0006508">
    <property type="term" value="P:proteolysis"/>
    <property type="evidence" value="ECO:0007669"/>
    <property type="project" value="UniProtKB-KW"/>
</dbReference>
<evidence type="ECO:0000256" key="5">
    <source>
        <dbReference type="ARBA" id="ARBA00022490"/>
    </source>
</evidence>
<dbReference type="InterPro" id="IPR000816">
    <property type="entry name" value="Peptidase_C15"/>
</dbReference>
<comment type="function">
    <text evidence="2 9">Removes 5-oxoproline from various penultimate amino acid residues except L-proline.</text>
</comment>
<gene>
    <name evidence="9 12" type="primary">pcp</name>
    <name evidence="12" type="ORF">EJN92_12630</name>
</gene>
<evidence type="ECO:0000256" key="3">
    <source>
        <dbReference type="ARBA" id="ARBA00004496"/>
    </source>
</evidence>
<dbReference type="HAMAP" id="MF_00417">
    <property type="entry name" value="Pyrrolid_peptidase"/>
    <property type="match status" value="1"/>
</dbReference>
<evidence type="ECO:0000256" key="2">
    <source>
        <dbReference type="ARBA" id="ARBA00002280"/>
    </source>
</evidence>
<evidence type="ECO:0000256" key="8">
    <source>
        <dbReference type="ARBA" id="ARBA00022807"/>
    </source>
</evidence>
<organism evidence="12 13">
    <name type="scientific">Undibacterium parvum</name>
    <dbReference type="NCBI Taxonomy" id="401471"/>
    <lineage>
        <taxon>Bacteria</taxon>
        <taxon>Pseudomonadati</taxon>
        <taxon>Pseudomonadota</taxon>
        <taxon>Betaproteobacteria</taxon>
        <taxon>Burkholderiales</taxon>
        <taxon>Oxalobacteraceae</taxon>
        <taxon>Undibacterium</taxon>
    </lineage>
</organism>
<evidence type="ECO:0000256" key="7">
    <source>
        <dbReference type="ARBA" id="ARBA00022801"/>
    </source>
</evidence>
<comment type="subunit">
    <text evidence="9">Homotetramer.</text>
</comment>
<comment type="catalytic activity">
    <reaction evidence="1 9 10">
        <text>Release of an N-terminal pyroglutamyl group from a polypeptide, the second amino acid generally not being Pro.</text>
        <dbReference type="EC" id="3.4.19.3"/>
    </reaction>
</comment>
<evidence type="ECO:0000313" key="13">
    <source>
        <dbReference type="Proteomes" id="UP000275663"/>
    </source>
</evidence>
<keyword evidence="6 9" id="KW-0645">Protease</keyword>
<dbReference type="EC" id="3.4.19.3" evidence="9"/>
<dbReference type="PROSITE" id="PS01334">
    <property type="entry name" value="PYRASE_CYS"/>
    <property type="match status" value="1"/>
</dbReference>
<dbReference type="OrthoDB" id="9779738at2"/>
<feature type="active site" evidence="9">
    <location>
        <position position="168"/>
    </location>
</feature>
<keyword evidence="8 9" id="KW-0788">Thiol protease</keyword>
<dbReference type="PANTHER" id="PTHR23402">
    <property type="entry name" value="PROTEASE FAMILY C15 PYROGLUTAMYL-PEPTIDASE I-RELATED"/>
    <property type="match status" value="1"/>
</dbReference>
<feature type="active site" evidence="9 11">
    <location>
        <position position="144"/>
    </location>
</feature>
<dbReference type="InterPro" id="IPR016125">
    <property type="entry name" value="Peptidase_C15-like"/>
</dbReference>
<dbReference type="GO" id="GO:0016920">
    <property type="term" value="F:pyroglutamyl-peptidase activity"/>
    <property type="evidence" value="ECO:0007669"/>
    <property type="project" value="UniProtKB-UniRule"/>
</dbReference>
<evidence type="ECO:0000256" key="11">
    <source>
        <dbReference type="PROSITE-ProRule" id="PRU10077"/>
    </source>
</evidence>
<dbReference type="PIRSF" id="PIRSF015592">
    <property type="entry name" value="Prld-crbxl_pptds"/>
    <property type="match status" value="1"/>
</dbReference>
<evidence type="ECO:0000256" key="4">
    <source>
        <dbReference type="ARBA" id="ARBA00006641"/>
    </source>
</evidence>
<dbReference type="InterPro" id="IPR033694">
    <property type="entry name" value="PGPEP1_Cys_AS"/>
</dbReference>
<dbReference type="KEGG" id="upv:EJN92_12630"/>
<proteinExistence type="inferred from homology"/>
<accession>A0A3Q9BRK5</accession>